<comment type="caution">
    <text evidence="1">The sequence shown here is derived from an EMBL/GenBank/DDBJ whole genome shotgun (WGS) entry which is preliminary data.</text>
</comment>
<dbReference type="AlphaFoldDB" id="A0A9D4IDN5"/>
<gene>
    <name evidence="1" type="ORF">DPMN_169777</name>
</gene>
<dbReference type="Proteomes" id="UP000828390">
    <property type="component" value="Unassembled WGS sequence"/>
</dbReference>
<accession>A0A9D4IDN5</accession>
<reference evidence="1" key="2">
    <citation type="submission" date="2020-11" db="EMBL/GenBank/DDBJ databases">
        <authorList>
            <person name="McCartney M.A."/>
            <person name="Auch B."/>
            <person name="Kono T."/>
            <person name="Mallez S."/>
            <person name="Becker A."/>
            <person name="Gohl D.M."/>
            <person name="Silverstein K.A.T."/>
            <person name="Koren S."/>
            <person name="Bechman K.B."/>
            <person name="Herman A."/>
            <person name="Abrahante J.E."/>
            <person name="Garbe J."/>
        </authorList>
    </citation>
    <scope>NUCLEOTIDE SEQUENCE</scope>
    <source>
        <strain evidence="1">Duluth1</strain>
        <tissue evidence="1">Whole animal</tissue>
    </source>
</reference>
<sequence>MGEELDEMVDIIEDMMIIVRDCNTRLAEIALRPNPLSMVEHIDLMIQNEKMTKKDGWFERIQTLDRFRKRALVTNEVEHFHREAKTLGVTGKKVQNKKTVLKRFGDLFGW</sequence>
<name>A0A9D4IDN5_DREPO</name>
<reference evidence="1" key="1">
    <citation type="journal article" date="2019" name="bioRxiv">
        <title>The Genome of the Zebra Mussel, Dreissena polymorpha: A Resource for Invasive Species Research.</title>
        <authorList>
            <person name="McCartney M.A."/>
            <person name="Auch B."/>
            <person name="Kono T."/>
            <person name="Mallez S."/>
            <person name="Zhang Y."/>
            <person name="Obille A."/>
            <person name="Becker A."/>
            <person name="Abrahante J.E."/>
            <person name="Garbe J."/>
            <person name="Badalamenti J.P."/>
            <person name="Herman A."/>
            <person name="Mangelson H."/>
            <person name="Liachko I."/>
            <person name="Sullivan S."/>
            <person name="Sone E.D."/>
            <person name="Koren S."/>
            <person name="Silverstein K.A.T."/>
            <person name="Beckman K.B."/>
            <person name="Gohl D.M."/>
        </authorList>
    </citation>
    <scope>NUCLEOTIDE SEQUENCE</scope>
    <source>
        <strain evidence="1">Duluth1</strain>
        <tissue evidence="1">Whole animal</tissue>
    </source>
</reference>
<protein>
    <submittedName>
        <fullName evidence="1">Uncharacterized protein</fullName>
    </submittedName>
</protein>
<proteinExistence type="predicted"/>
<organism evidence="1 2">
    <name type="scientific">Dreissena polymorpha</name>
    <name type="common">Zebra mussel</name>
    <name type="synonym">Mytilus polymorpha</name>
    <dbReference type="NCBI Taxonomy" id="45954"/>
    <lineage>
        <taxon>Eukaryota</taxon>
        <taxon>Metazoa</taxon>
        <taxon>Spiralia</taxon>
        <taxon>Lophotrochozoa</taxon>
        <taxon>Mollusca</taxon>
        <taxon>Bivalvia</taxon>
        <taxon>Autobranchia</taxon>
        <taxon>Heteroconchia</taxon>
        <taxon>Euheterodonta</taxon>
        <taxon>Imparidentia</taxon>
        <taxon>Neoheterodontei</taxon>
        <taxon>Myida</taxon>
        <taxon>Dreissenoidea</taxon>
        <taxon>Dreissenidae</taxon>
        <taxon>Dreissena</taxon>
    </lineage>
</organism>
<evidence type="ECO:0000313" key="2">
    <source>
        <dbReference type="Proteomes" id="UP000828390"/>
    </source>
</evidence>
<evidence type="ECO:0000313" key="1">
    <source>
        <dbReference type="EMBL" id="KAH3768562.1"/>
    </source>
</evidence>
<dbReference type="EMBL" id="JAIWYP010000009">
    <property type="protein sequence ID" value="KAH3768562.1"/>
    <property type="molecule type" value="Genomic_DNA"/>
</dbReference>
<keyword evidence="2" id="KW-1185">Reference proteome</keyword>